<dbReference type="STRING" id="564608.C1MV51"/>
<gene>
    <name evidence="2" type="ORF">MICPUCDRAFT_59055</name>
</gene>
<dbReference type="InterPro" id="IPR034122">
    <property type="entry name" value="Retropepsin-like_bacterial"/>
</dbReference>
<feature type="region of interest" description="Disordered" evidence="1">
    <location>
        <begin position="656"/>
        <end position="685"/>
    </location>
</feature>
<dbReference type="Proteomes" id="UP000001876">
    <property type="component" value="Unassembled WGS sequence"/>
</dbReference>
<dbReference type="EMBL" id="GG663740">
    <property type="protein sequence ID" value="EEH56446.1"/>
    <property type="molecule type" value="Genomic_DNA"/>
</dbReference>
<feature type="region of interest" description="Disordered" evidence="1">
    <location>
        <begin position="310"/>
        <end position="330"/>
    </location>
</feature>
<name>C1MV51_MICPC</name>
<feature type="region of interest" description="Disordered" evidence="1">
    <location>
        <begin position="572"/>
        <end position="599"/>
    </location>
</feature>
<feature type="compositionally biased region" description="Basic and acidic residues" evidence="1">
    <location>
        <begin position="37"/>
        <end position="54"/>
    </location>
</feature>
<feature type="region of interest" description="Disordered" evidence="1">
    <location>
        <begin position="241"/>
        <end position="260"/>
    </location>
</feature>
<sequence>MYYHEPRLHLVHVLIKVRGAVPLLQHKVTVCWYRPDRVSSSRERSPRSSVEETRKAHRSRHVRGAMSAATRAAASPARALRSERIARSRRRTTTRRARAVAHPGAPSDADPSSSSSASASAPSSSSPSLDAILSNVRRAMGVSPTRRRAGMVWGEGVNLGMPVRWCMRHDGASFAEEAVGPQLSYASGHAEGEREVWETDFSGYTQTLQLDDHEAALLAGWTRTGWWVTADASRALELELVEEEEEEEEEEEDVSDEDSAAGVVTVSLRLRDGGVIAARVAIDTTTWLPVGMKLNVCGDEEAWTFEGWHDALDGPSSSSSGSSERRGGMLYPRTTTLRGAAGGTQTFTQTGARANAGVKPSWFQKPIGENRGSVRFNANLPPAVPIESARSSHVLVRPTIDGLDVGPFILDTGASGLVISAASRLKLLAFGEVFVSGVAGKVPCRFRRAKKLRLGPITVDRPVFMEMDVGGIVSGSAETVAGIVGFDVFKSAVLEVSPRGEEVYLHDPSTFVAPAAWRWNPLLMVSNVPHVAATFSGAPGGAPQIFMIDSGAGGADVIFHARAVKRLRLDRLLPPPGQERRGTSVRGVGGSDGESSGSTRAWRAKLPWLTLCRELPGGGGEGDDDDGDDDDGSASALRRNGLGVSAAAAAAVAAFEHGEEDGTSTDAFQETRGDDDDDAPPRVLPGDGGAFANLDVLLASDAGFDLSEHSCGLLCANALNARRVVYDLPNRRFALLHDGVDETRGLDAPGMRGLSTGVIALMGGILGGDGGFDVF</sequence>
<dbReference type="AlphaFoldDB" id="C1MV51"/>
<evidence type="ECO:0000256" key="1">
    <source>
        <dbReference type="SAM" id="MobiDB-lite"/>
    </source>
</evidence>
<dbReference type="InterPro" id="IPR021109">
    <property type="entry name" value="Peptidase_aspartic_dom_sf"/>
</dbReference>
<proteinExistence type="predicted"/>
<dbReference type="OMA" id="PLSMEMK"/>
<evidence type="ECO:0000313" key="2">
    <source>
        <dbReference type="EMBL" id="EEH56446.1"/>
    </source>
</evidence>
<protein>
    <submittedName>
        <fullName evidence="2">Predicted protein</fullName>
    </submittedName>
</protein>
<dbReference type="OrthoDB" id="2018659at2759"/>
<feature type="region of interest" description="Disordered" evidence="1">
    <location>
        <begin position="613"/>
        <end position="637"/>
    </location>
</feature>
<organism evidence="3">
    <name type="scientific">Micromonas pusilla (strain CCMP1545)</name>
    <name type="common">Picoplanktonic green alga</name>
    <dbReference type="NCBI Taxonomy" id="564608"/>
    <lineage>
        <taxon>Eukaryota</taxon>
        <taxon>Viridiplantae</taxon>
        <taxon>Chlorophyta</taxon>
        <taxon>Mamiellophyceae</taxon>
        <taxon>Mamiellales</taxon>
        <taxon>Mamiellaceae</taxon>
        <taxon>Micromonas</taxon>
    </lineage>
</organism>
<reference evidence="2 3" key="1">
    <citation type="journal article" date="2009" name="Science">
        <title>Green evolution and dynamic adaptations revealed by genomes of the marine picoeukaryotes Micromonas.</title>
        <authorList>
            <person name="Worden A.Z."/>
            <person name="Lee J.H."/>
            <person name="Mock T."/>
            <person name="Rouze P."/>
            <person name="Simmons M.P."/>
            <person name="Aerts A.L."/>
            <person name="Allen A.E."/>
            <person name="Cuvelier M.L."/>
            <person name="Derelle E."/>
            <person name="Everett M.V."/>
            <person name="Foulon E."/>
            <person name="Grimwood J."/>
            <person name="Gundlach H."/>
            <person name="Henrissat B."/>
            <person name="Napoli C."/>
            <person name="McDonald S.M."/>
            <person name="Parker M.S."/>
            <person name="Rombauts S."/>
            <person name="Salamov A."/>
            <person name="Von Dassow P."/>
            <person name="Badger J.H."/>
            <person name="Coutinho P.M."/>
            <person name="Demir E."/>
            <person name="Dubchak I."/>
            <person name="Gentemann C."/>
            <person name="Eikrem W."/>
            <person name="Gready J.E."/>
            <person name="John U."/>
            <person name="Lanier W."/>
            <person name="Lindquist E.A."/>
            <person name="Lucas S."/>
            <person name="Mayer K.F."/>
            <person name="Moreau H."/>
            <person name="Not F."/>
            <person name="Otillar R."/>
            <person name="Panaud O."/>
            <person name="Pangilinan J."/>
            <person name="Paulsen I."/>
            <person name="Piegu B."/>
            <person name="Poliakov A."/>
            <person name="Robbens S."/>
            <person name="Schmutz J."/>
            <person name="Toulza E."/>
            <person name="Wyss T."/>
            <person name="Zelensky A."/>
            <person name="Zhou K."/>
            <person name="Armbrust E.V."/>
            <person name="Bhattacharya D."/>
            <person name="Goodenough U.W."/>
            <person name="Van de Peer Y."/>
            <person name="Grigoriev I.V."/>
        </authorList>
    </citation>
    <scope>NUCLEOTIDE SEQUENCE [LARGE SCALE GENOMIC DNA]</scope>
    <source>
        <strain evidence="2 3">CCMP1545</strain>
    </source>
</reference>
<feature type="region of interest" description="Disordered" evidence="1">
    <location>
        <begin position="37"/>
        <end position="129"/>
    </location>
</feature>
<feature type="compositionally biased region" description="Acidic residues" evidence="1">
    <location>
        <begin position="241"/>
        <end position="259"/>
    </location>
</feature>
<feature type="compositionally biased region" description="Acidic residues" evidence="1">
    <location>
        <begin position="621"/>
        <end position="632"/>
    </location>
</feature>
<feature type="compositionally biased region" description="Low complexity" evidence="1">
    <location>
        <begin position="64"/>
        <end position="79"/>
    </location>
</feature>
<dbReference type="eggNOG" id="ENOG502S3AJ">
    <property type="taxonomic scope" value="Eukaryota"/>
</dbReference>
<accession>C1MV51</accession>
<dbReference type="GeneID" id="9684754"/>
<feature type="compositionally biased region" description="Low complexity" evidence="1">
    <location>
        <begin position="105"/>
        <end position="128"/>
    </location>
</feature>
<dbReference type="CDD" id="cd05483">
    <property type="entry name" value="retropepsin_like_bacteria"/>
    <property type="match status" value="1"/>
</dbReference>
<evidence type="ECO:0000313" key="3">
    <source>
        <dbReference type="Proteomes" id="UP000001876"/>
    </source>
</evidence>
<dbReference type="KEGG" id="mpp:MICPUCDRAFT_59055"/>
<dbReference type="Gene3D" id="2.40.70.10">
    <property type="entry name" value="Acid Proteases"/>
    <property type="match status" value="1"/>
</dbReference>
<keyword evidence="3" id="KW-1185">Reference proteome</keyword>
<dbReference type="RefSeq" id="XP_003059314.1">
    <property type="nucleotide sequence ID" value="XM_003059268.1"/>
</dbReference>
<feature type="compositionally biased region" description="Basic residues" evidence="1">
    <location>
        <begin position="87"/>
        <end position="99"/>
    </location>
</feature>
<dbReference type="Pfam" id="PF13650">
    <property type="entry name" value="Asp_protease_2"/>
    <property type="match status" value="1"/>
</dbReference>